<dbReference type="SUPFAM" id="SSF47240">
    <property type="entry name" value="Ferritin-like"/>
    <property type="match status" value="1"/>
</dbReference>
<protein>
    <submittedName>
        <fullName evidence="1">Ferritin-like domain-containing protein</fullName>
    </submittedName>
</protein>
<dbReference type="Gene3D" id="1.20.1260.10">
    <property type="match status" value="1"/>
</dbReference>
<organism evidence="1 2">
    <name type="scientific">Cohnella xylanilytica</name>
    <dbReference type="NCBI Taxonomy" id="557555"/>
    <lineage>
        <taxon>Bacteria</taxon>
        <taxon>Bacillati</taxon>
        <taxon>Bacillota</taxon>
        <taxon>Bacilli</taxon>
        <taxon>Bacillales</taxon>
        <taxon>Paenibacillaceae</taxon>
        <taxon>Cohnella</taxon>
    </lineage>
</organism>
<sequence>MRQSVQGEKADELFYDELIRLAPGKEQADIIASIRDDERGHNRMFREMLHELTGQPAGEGGEETPKKPASYAEGLKTALFGELGAVERYRRLWFGLPTGIYKDTVFGVMLDELKHADKYNYLIGQIGMTKTGGKR</sequence>
<dbReference type="InterPro" id="IPR009078">
    <property type="entry name" value="Ferritin-like_SF"/>
</dbReference>
<comment type="caution">
    <text evidence="1">The sequence shown here is derived from an EMBL/GenBank/DDBJ whole genome shotgun (WGS) entry which is preliminary data.</text>
</comment>
<evidence type="ECO:0000313" key="2">
    <source>
        <dbReference type="Proteomes" id="UP000553776"/>
    </source>
</evidence>
<dbReference type="InterPro" id="IPR012347">
    <property type="entry name" value="Ferritin-like"/>
</dbReference>
<dbReference type="Proteomes" id="UP000553776">
    <property type="component" value="Unassembled WGS sequence"/>
</dbReference>
<evidence type="ECO:0000313" key="1">
    <source>
        <dbReference type="EMBL" id="MBB6695117.1"/>
    </source>
</evidence>
<accession>A0A841U303</accession>
<dbReference type="EMBL" id="JACJVR010000111">
    <property type="protein sequence ID" value="MBB6695117.1"/>
    <property type="molecule type" value="Genomic_DNA"/>
</dbReference>
<dbReference type="AlphaFoldDB" id="A0A841U303"/>
<gene>
    <name evidence="1" type="ORF">H7B90_27350</name>
</gene>
<dbReference type="CDD" id="cd00657">
    <property type="entry name" value="Ferritin_like"/>
    <property type="match status" value="1"/>
</dbReference>
<reference evidence="1 2" key="1">
    <citation type="submission" date="2020-08" db="EMBL/GenBank/DDBJ databases">
        <title>Cohnella phylogeny.</title>
        <authorList>
            <person name="Dunlap C."/>
        </authorList>
    </citation>
    <scope>NUCLEOTIDE SEQUENCE [LARGE SCALE GENOMIC DNA]</scope>
    <source>
        <strain evidence="1 2">DSM 25239</strain>
    </source>
</reference>
<keyword evidence="2" id="KW-1185">Reference proteome</keyword>
<name>A0A841U303_9BACL</name>
<proteinExistence type="predicted"/>